<evidence type="ECO:0000259" key="2">
    <source>
        <dbReference type="Pfam" id="PF00656"/>
    </source>
</evidence>
<accession>A0AAN7TSK7</accession>
<protein>
    <recommendedName>
        <fullName evidence="2">Peptidase C14 caspase domain-containing protein</fullName>
    </recommendedName>
</protein>
<sequence length="533" mass="61088">MDINKNEININRQFSRHVPDEWDFFENSPSGENNFLESRSQFRENYKNIKIKKAFIIGNNYGSSMHFDNDAKRMSDTLESKCGFQCSLVTNEPNLKKKFQEYLNLFKFTDTNIDLIFYYSGFSISKKNGIEFELENNLKSKSKKQYLSLNEIVDMIEIREKEIESGCSKLFDLKVSFKKLFILDCCRLNDDSPIDQYIPVFKKYSKEVEEIFKESKREPFEHNQYMYEKISTFTNSLIGRIISPRAPGRNLKTIGQIISEDLFNQYKKSNHGDFSKQYKMWFSGLNLFSLEVNNGYTNSSSSMVGGSTISGEKVIPELFEKYVKEKFNIHFGDKNMNKFILVENEDPLEAKKKQKQQYLKNRILLSPQQLNSSSQSVPVLIQPSKSNTNISGGNVEFSSSPIPNSPSFNWYKGINMTQSAPNIPVSNSPKLYIGSKQYRCESPTPNSSPIQCDSPPQERSVCENGQSSTSPSLSPLLTPIKTTTTTTTTSNSITTTSCALSGKNMFKNLEHLNREGEWDIIHPNQYESNQDLL</sequence>
<reference evidence="3 4" key="1">
    <citation type="submission" date="2023-11" db="EMBL/GenBank/DDBJ databases">
        <title>Dfirmibasis_genome.</title>
        <authorList>
            <person name="Edelbroek B."/>
            <person name="Kjellin J."/>
            <person name="Jerlstrom-Hultqvist J."/>
            <person name="Soderbom F."/>
        </authorList>
    </citation>
    <scope>NUCLEOTIDE SEQUENCE [LARGE SCALE GENOMIC DNA]</scope>
    <source>
        <strain evidence="3 4">TNS-C-14</strain>
    </source>
</reference>
<dbReference type="GO" id="GO:0004197">
    <property type="term" value="F:cysteine-type endopeptidase activity"/>
    <property type="evidence" value="ECO:0007669"/>
    <property type="project" value="InterPro"/>
</dbReference>
<evidence type="ECO:0000256" key="1">
    <source>
        <dbReference type="SAM" id="MobiDB-lite"/>
    </source>
</evidence>
<name>A0AAN7TSK7_9MYCE</name>
<dbReference type="EMBL" id="JAVFKY010000003">
    <property type="protein sequence ID" value="KAK5578639.1"/>
    <property type="molecule type" value="Genomic_DNA"/>
</dbReference>
<feature type="domain" description="Peptidase C14 caspase" evidence="2">
    <location>
        <begin position="52"/>
        <end position="203"/>
    </location>
</feature>
<evidence type="ECO:0000313" key="4">
    <source>
        <dbReference type="Proteomes" id="UP001344447"/>
    </source>
</evidence>
<organism evidence="3 4">
    <name type="scientific">Dictyostelium firmibasis</name>
    <dbReference type="NCBI Taxonomy" id="79012"/>
    <lineage>
        <taxon>Eukaryota</taxon>
        <taxon>Amoebozoa</taxon>
        <taxon>Evosea</taxon>
        <taxon>Eumycetozoa</taxon>
        <taxon>Dictyostelia</taxon>
        <taxon>Dictyosteliales</taxon>
        <taxon>Dictyosteliaceae</taxon>
        <taxon>Dictyostelium</taxon>
    </lineage>
</organism>
<feature type="region of interest" description="Disordered" evidence="1">
    <location>
        <begin position="440"/>
        <end position="493"/>
    </location>
</feature>
<feature type="compositionally biased region" description="Low complexity" evidence="1">
    <location>
        <begin position="467"/>
        <end position="493"/>
    </location>
</feature>
<dbReference type="Proteomes" id="UP001344447">
    <property type="component" value="Unassembled WGS sequence"/>
</dbReference>
<evidence type="ECO:0000313" key="3">
    <source>
        <dbReference type="EMBL" id="KAK5578639.1"/>
    </source>
</evidence>
<dbReference type="PANTHER" id="PTHR22576">
    <property type="entry name" value="MUCOSA ASSOCIATED LYMPHOID TISSUE LYMPHOMA TRANSLOCATION PROTEIN 1/PARACASPASE"/>
    <property type="match status" value="1"/>
</dbReference>
<dbReference type="GO" id="GO:0006508">
    <property type="term" value="P:proteolysis"/>
    <property type="evidence" value="ECO:0007669"/>
    <property type="project" value="InterPro"/>
</dbReference>
<dbReference type="Pfam" id="PF00656">
    <property type="entry name" value="Peptidase_C14"/>
    <property type="match status" value="1"/>
</dbReference>
<dbReference type="InterPro" id="IPR011600">
    <property type="entry name" value="Pept_C14_caspase"/>
</dbReference>
<dbReference type="InterPro" id="IPR052039">
    <property type="entry name" value="Caspase-related_regulators"/>
</dbReference>
<dbReference type="AlphaFoldDB" id="A0AAN7TSK7"/>
<dbReference type="Gene3D" id="3.40.50.1460">
    <property type="match status" value="1"/>
</dbReference>
<gene>
    <name evidence="3" type="ORF">RB653_008311</name>
</gene>
<keyword evidence="4" id="KW-1185">Reference proteome</keyword>
<proteinExistence type="predicted"/>
<dbReference type="PANTHER" id="PTHR22576:SF37">
    <property type="entry name" value="MUCOSA-ASSOCIATED LYMPHOID TISSUE LYMPHOMA TRANSLOCATION PROTEIN 1"/>
    <property type="match status" value="1"/>
</dbReference>
<comment type="caution">
    <text evidence="3">The sequence shown here is derived from an EMBL/GenBank/DDBJ whole genome shotgun (WGS) entry which is preliminary data.</text>
</comment>